<evidence type="ECO:0000256" key="3">
    <source>
        <dbReference type="ARBA" id="ARBA00008184"/>
    </source>
</evidence>
<dbReference type="PROSITE" id="PS00130">
    <property type="entry name" value="U_DNA_GLYCOSYLASE"/>
    <property type="match status" value="1"/>
</dbReference>
<dbReference type="NCBIfam" id="NF003592">
    <property type="entry name" value="PRK05254.1-5"/>
    <property type="match status" value="1"/>
</dbReference>
<dbReference type="FunFam" id="3.40.470.10:FF:000001">
    <property type="entry name" value="Uracil-DNA glycosylase"/>
    <property type="match status" value="1"/>
</dbReference>
<evidence type="ECO:0000313" key="14">
    <source>
        <dbReference type="Proteomes" id="UP000294887"/>
    </source>
</evidence>
<comment type="similarity">
    <text evidence="3 9 11">Belongs to the uracil-DNA glycosylase (UDG) superfamily. UNG family.</text>
</comment>
<dbReference type="SUPFAM" id="SSF52141">
    <property type="entry name" value="Uracil-DNA glycosylase-like"/>
    <property type="match status" value="1"/>
</dbReference>
<dbReference type="SMART" id="SM00986">
    <property type="entry name" value="UDG"/>
    <property type="match status" value="1"/>
</dbReference>
<keyword evidence="7 9" id="KW-0378">Hydrolase</keyword>
<dbReference type="GO" id="GO:0005737">
    <property type="term" value="C:cytoplasm"/>
    <property type="evidence" value="ECO:0007669"/>
    <property type="project" value="UniProtKB-SubCell"/>
</dbReference>
<dbReference type="Proteomes" id="UP000294887">
    <property type="component" value="Unassembled WGS sequence"/>
</dbReference>
<comment type="function">
    <text evidence="2 9 11">Excises uracil residues from the DNA which can arise as a result of misincorporation of dUMP residues by DNA polymerase or due to deamination of cytosine.</text>
</comment>
<dbReference type="EC" id="3.2.2.27" evidence="4 9"/>
<dbReference type="HAMAP" id="MF_00148">
    <property type="entry name" value="UDG"/>
    <property type="match status" value="1"/>
</dbReference>
<dbReference type="CDD" id="cd10027">
    <property type="entry name" value="UDG-F1-like"/>
    <property type="match status" value="1"/>
</dbReference>
<name>A0A4R1ESD2_9GAMM</name>
<keyword evidence="6 9" id="KW-0227">DNA damage</keyword>
<evidence type="ECO:0000256" key="2">
    <source>
        <dbReference type="ARBA" id="ARBA00002631"/>
    </source>
</evidence>
<dbReference type="PANTHER" id="PTHR11264:SF0">
    <property type="entry name" value="URACIL-DNA GLYCOSYLASE"/>
    <property type="match status" value="1"/>
</dbReference>
<organism evidence="13 14">
    <name type="scientific">Cocleimonas flava</name>
    <dbReference type="NCBI Taxonomy" id="634765"/>
    <lineage>
        <taxon>Bacteria</taxon>
        <taxon>Pseudomonadati</taxon>
        <taxon>Pseudomonadota</taxon>
        <taxon>Gammaproteobacteria</taxon>
        <taxon>Thiotrichales</taxon>
        <taxon>Thiotrichaceae</taxon>
        <taxon>Cocleimonas</taxon>
    </lineage>
</organism>
<evidence type="ECO:0000256" key="11">
    <source>
        <dbReference type="RuleBase" id="RU003780"/>
    </source>
</evidence>
<keyword evidence="8 9" id="KW-0234">DNA repair</keyword>
<dbReference type="NCBIfam" id="NF003588">
    <property type="entry name" value="PRK05254.1-1"/>
    <property type="match status" value="1"/>
</dbReference>
<keyword evidence="9" id="KW-0963">Cytoplasm</keyword>
<dbReference type="InterPro" id="IPR005122">
    <property type="entry name" value="Uracil-DNA_glycosylase-like"/>
</dbReference>
<dbReference type="GO" id="GO:0004844">
    <property type="term" value="F:uracil DNA N-glycosylase activity"/>
    <property type="evidence" value="ECO:0007669"/>
    <property type="project" value="UniProtKB-UniRule"/>
</dbReference>
<dbReference type="NCBIfam" id="TIGR00628">
    <property type="entry name" value="ung"/>
    <property type="match status" value="1"/>
</dbReference>
<dbReference type="PANTHER" id="PTHR11264">
    <property type="entry name" value="URACIL-DNA GLYCOSYLASE"/>
    <property type="match status" value="1"/>
</dbReference>
<dbReference type="RefSeq" id="WP_131906224.1">
    <property type="nucleotide sequence ID" value="NZ_BAAAFU010000006.1"/>
</dbReference>
<feature type="active site" description="Proton acceptor" evidence="9 10">
    <location>
        <position position="68"/>
    </location>
</feature>
<dbReference type="GO" id="GO:0097510">
    <property type="term" value="P:base-excision repair, AP site formation via deaminated base removal"/>
    <property type="evidence" value="ECO:0007669"/>
    <property type="project" value="TreeGrafter"/>
</dbReference>
<dbReference type="NCBIfam" id="NF003589">
    <property type="entry name" value="PRK05254.1-2"/>
    <property type="match status" value="1"/>
</dbReference>
<dbReference type="InterPro" id="IPR002043">
    <property type="entry name" value="UDG_fam1"/>
</dbReference>
<dbReference type="SMART" id="SM00987">
    <property type="entry name" value="UreE_C"/>
    <property type="match status" value="1"/>
</dbReference>
<comment type="catalytic activity">
    <reaction evidence="1 9 11">
        <text>Hydrolyzes single-stranded DNA or mismatched double-stranded DNA and polynucleotides, releasing free uracil.</text>
        <dbReference type="EC" id="3.2.2.27"/>
    </reaction>
</comment>
<comment type="subcellular location">
    <subcellularLocation>
        <location evidence="9">Cytoplasm</location>
    </subcellularLocation>
</comment>
<reference evidence="13 14" key="1">
    <citation type="submission" date="2019-03" db="EMBL/GenBank/DDBJ databases">
        <title>Genomic Encyclopedia of Type Strains, Phase IV (KMG-IV): sequencing the most valuable type-strain genomes for metagenomic binning, comparative biology and taxonomic classification.</title>
        <authorList>
            <person name="Goeker M."/>
        </authorList>
    </citation>
    <scope>NUCLEOTIDE SEQUENCE [LARGE SCALE GENOMIC DNA]</scope>
    <source>
        <strain evidence="13 14">DSM 24830</strain>
    </source>
</reference>
<accession>A0A4R1ESD2</accession>
<evidence type="ECO:0000259" key="12">
    <source>
        <dbReference type="SMART" id="SM00986"/>
    </source>
</evidence>
<evidence type="ECO:0000256" key="9">
    <source>
        <dbReference type="HAMAP-Rule" id="MF_00148"/>
    </source>
</evidence>
<dbReference type="InterPro" id="IPR018085">
    <property type="entry name" value="Ura-DNA_Glyclase_AS"/>
</dbReference>
<keyword evidence="14" id="KW-1185">Reference proteome</keyword>
<evidence type="ECO:0000256" key="4">
    <source>
        <dbReference type="ARBA" id="ARBA00012030"/>
    </source>
</evidence>
<evidence type="ECO:0000256" key="7">
    <source>
        <dbReference type="ARBA" id="ARBA00022801"/>
    </source>
</evidence>
<evidence type="ECO:0000256" key="10">
    <source>
        <dbReference type="PROSITE-ProRule" id="PRU10072"/>
    </source>
</evidence>
<comment type="caution">
    <text evidence="13">The sequence shown here is derived from an EMBL/GenBank/DDBJ whole genome shotgun (WGS) entry which is preliminary data.</text>
</comment>
<evidence type="ECO:0000313" key="13">
    <source>
        <dbReference type="EMBL" id="TCJ84467.1"/>
    </source>
</evidence>
<dbReference type="EMBL" id="SMFQ01000004">
    <property type="protein sequence ID" value="TCJ84467.1"/>
    <property type="molecule type" value="Genomic_DNA"/>
</dbReference>
<evidence type="ECO:0000256" key="5">
    <source>
        <dbReference type="ARBA" id="ARBA00018429"/>
    </source>
</evidence>
<evidence type="ECO:0000256" key="8">
    <source>
        <dbReference type="ARBA" id="ARBA00023204"/>
    </source>
</evidence>
<evidence type="ECO:0000256" key="1">
    <source>
        <dbReference type="ARBA" id="ARBA00001400"/>
    </source>
</evidence>
<dbReference type="AlphaFoldDB" id="A0A4R1ESD2"/>
<evidence type="ECO:0000256" key="6">
    <source>
        <dbReference type="ARBA" id="ARBA00022763"/>
    </source>
</evidence>
<sequence length="231" mass="26105">MNTNSKLEQSWLDKIGEEFDKPYMQELKQFLHNEKAQGKNILPPASLWFNALNNMPFEKLKVVVLGQDPYPTAGHAHGLCFSVLPDVKPLPKSLLNINKELQSDLGIDNSHTGYLQSWAEQGVLLLNAVLTVEEGNANAHQGKGWERFTDSIIQTINEEKEHVVFILWGAYAQKKGVFIDTSKHLVIKSAHPSPLSAYRGFFESKPFSRTNAYLEEFGETPIDWQLPKNSL</sequence>
<proteinExistence type="inferred from homology"/>
<dbReference type="Gene3D" id="3.40.470.10">
    <property type="entry name" value="Uracil-DNA glycosylase-like domain"/>
    <property type="match status" value="1"/>
</dbReference>
<dbReference type="InterPro" id="IPR036895">
    <property type="entry name" value="Uracil-DNA_glycosylase-like_sf"/>
</dbReference>
<gene>
    <name evidence="9" type="primary">ung</name>
    <name evidence="13" type="ORF">EV695_2424</name>
</gene>
<dbReference type="Pfam" id="PF03167">
    <property type="entry name" value="UDG"/>
    <property type="match status" value="1"/>
</dbReference>
<protein>
    <recommendedName>
        <fullName evidence="5 9">Uracil-DNA glycosylase</fullName>
        <shortName evidence="9">UDG</shortName>
        <ecNumber evidence="4 9">3.2.2.27</ecNumber>
    </recommendedName>
</protein>
<feature type="domain" description="Uracil-DNA glycosylase-like" evidence="12">
    <location>
        <begin position="53"/>
        <end position="214"/>
    </location>
</feature>
<dbReference type="OrthoDB" id="9804372at2"/>